<dbReference type="GO" id="GO:0005634">
    <property type="term" value="C:nucleus"/>
    <property type="evidence" value="ECO:0007669"/>
    <property type="project" value="UniProtKB-SubCell"/>
</dbReference>
<keyword evidence="4" id="KW-0539">Nucleus</keyword>
<evidence type="ECO:0000256" key="5">
    <source>
        <dbReference type="SAM" id="MobiDB-lite"/>
    </source>
</evidence>
<comment type="subcellular location">
    <subcellularLocation>
        <location evidence="1">Nucleus</location>
    </subcellularLocation>
</comment>
<comment type="caution">
    <text evidence="7">The sequence shown here is derived from an EMBL/GenBank/DDBJ whole genome shotgun (WGS) entry which is preliminary data.</text>
</comment>
<dbReference type="AlphaFoldDB" id="A0A232LTG8"/>
<organism evidence="7 8">
    <name type="scientific">Elaphomyces granulatus</name>
    <dbReference type="NCBI Taxonomy" id="519963"/>
    <lineage>
        <taxon>Eukaryota</taxon>
        <taxon>Fungi</taxon>
        <taxon>Dikarya</taxon>
        <taxon>Ascomycota</taxon>
        <taxon>Pezizomycotina</taxon>
        <taxon>Eurotiomycetes</taxon>
        <taxon>Eurotiomycetidae</taxon>
        <taxon>Eurotiales</taxon>
        <taxon>Elaphomycetaceae</taxon>
        <taxon>Elaphomyces</taxon>
    </lineage>
</organism>
<evidence type="ECO:0000256" key="1">
    <source>
        <dbReference type="ARBA" id="ARBA00004123"/>
    </source>
</evidence>
<sequence>MASPTTLRVINYRLTTTPVKQLPYLVDFLASSLGECGDILSASPRQKNGQPEADNALQVHKLKTRVTSLLQDRNIEGRWSAVILIKTLVEAGQWEILRESEPWVRGLINILAKPDPISTKKLSIITLNRIFNLTYQYPTLVREITTPSLPAFITSSLNLVSIKPSSEPSRILRPEAPLLEVVLLAFSDLISRHPTTFRPFSAQIHSLLVTIIGSPTFPKPFPVSVLRLAQRLFISLHNCAPKNTSGDEWTKACKLTIKSVHQTADFVFRAVVEQWEPGDQSDHQPRRPRDFSQSLGDDAPNPLGLPGWHGIRIGADRLKTLLYFLSSFVTSRTASTVNVPVAAFLDLTSRLTSLQVPVARSDVSQSSLQLNTEIGREEREELWSELPGIHVACLDLFSTMVLTFRNSIISVAQNMLEQALWVFEAEAFHKEVRVASYHLIANLLPWLGPSMTKPTISALSPLVRSCCQDLLSDLTSNVSNSSEPKIKPKGNQNSVNADSFLNSTVRGNYQTAPFPVYAAAYQLLSTLLSWLPLEHLPPPLRAEIDRTAILTGDHDAMLSSVLNPTPVAKGRRGNPSILPFLTRRYPDRMAVECLLRPRMPILTGAPVIIRSIMEGDEDEAEGEDGEWVVPTYQKNANKDLLEHPTSAPIDRIHERSEEADNLWHAGSKRDFLANANVAKLSGLSASQSQVDDGAPITKKARGDTEPYVSSLTSHAHLKQAPSTPEVAPLTSVSGDPALPVTQKDSLSRAIDEPTSTLQKSGPTSLSRTPPTNAVPSNSIQLGRGVEHDEDSEDGIPTLNIEPDTDEEETGDEDVSMQY</sequence>
<dbReference type="OrthoDB" id="20900at2759"/>
<dbReference type="GO" id="GO:0006364">
    <property type="term" value="P:rRNA processing"/>
    <property type="evidence" value="ECO:0007669"/>
    <property type="project" value="TreeGrafter"/>
</dbReference>
<evidence type="ECO:0000313" key="8">
    <source>
        <dbReference type="Proteomes" id="UP000243515"/>
    </source>
</evidence>
<protein>
    <recommendedName>
        <fullName evidence="3">Pre-rRNA-processing protein RIX1</fullName>
    </recommendedName>
</protein>
<dbReference type="Proteomes" id="UP000243515">
    <property type="component" value="Unassembled WGS sequence"/>
</dbReference>
<gene>
    <name evidence="7" type="ORF">Egran_04780</name>
</gene>
<dbReference type="EMBL" id="NPHW01004845">
    <property type="protein sequence ID" value="OXV07455.1"/>
    <property type="molecule type" value="Genomic_DNA"/>
</dbReference>
<dbReference type="SUPFAM" id="SSF48371">
    <property type="entry name" value="ARM repeat"/>
    <property type="match status" value="1"/>
</dbReference>
<keyword evidence="8" id="KW-1185">Reference proteome</keyword>
<dbReference type="InterPro" id="IPR012583">
    <property type="entry name" value="RIX1_N"/>
</dbReference>
<feature type="domain" description="Pre-rRNA-processing protein RIX1 N-terminal" evidence="6">
    <location>
        <begin position="7"/>
        <end position="215"/>
    </location>
</feature>
<dbReference type="InterPro" id="IPR016024">
    <property type="entry name" value="ARM-type_fold"/>
</dbReference>
<feature type="region of interest" description="Disordered" evidence="5">
    <location>
        <begin position="685"/>
        <end position="818"/>
    </location>
</feature>
<name>A0A232LTG8_9EURO</name>
<feature type="compositionally biased region" description="Basic and acidic residues" evidence="5">
    <location>
        <begin position="280"/>
        <end position="290"/>
    </location>
</feature>
<feature type="compositionally biased region" description="Polar residues" evidence="5">
    <location>
        <begin position="753"/>
        <end position="780"/>
    </location>
</feature>
<comment type="similarity">
    <text evidence="2">Belongs to the RIX1/PELP1 family.</text>
</comment>
<feature type="region of interest" description="Disordered" evidence="5">
    <location>
        <begin position="277"/>
        <end position="302"/>
    </location>
</feature>
<dbReference type="PANTHER" id="PTHR34105">
    <property type="entry name" value="PROLINE-, GLUTAMIC ACID- AND LEUCINE-RICH PROTEIN 1"/>
    <property type="match status" value="1"/>
</dbReference>
<evidence type="ECO:0000256" key="3">
    <source>
        <dbReference type="ARBA" id="ARBA00021502"/>
    </source>
</evidence>
<dbReference type="Pfam" id="PF08167">
    <property type="entry name" value="RIX1"/>
    <property type="match status" value="1"/>
</dbReference>
<evidence type="ECO:0000313" key="7">
    <source>
        <dbReference type="EMBL" id="OXV07455.1"/>
    </source>
</evidence>
<dbReference type="PANTHER" id="PTHR34105:SF1">
    <property type="entry name" value="PROLINE-, GLUTAMIC ACID- AND LEUCINE-RICH PROTEIN 1"/>
    <property type="match status" value="1"/>
</dbReference>
<accession>A0A232LTG8</accession>
<evidence type="ECO:0000256" key="2">
    <source>
        <dbReference type="ARBA" id="ARBA00010511"/>
    </source>
</evidence>
<proteinExistence type="inferred from homology"/>
<evidence type="ECO:0000259" key="6">
    <source>
        <dbReference type="Pfam" id="PF08167"/>
    </source>
</evidence>
<reference evidence="7 8" key="1">
    <citation type="journal article" date="2015" name="Environ. Microbiol.">
        <title>Metagenome sequence of Elaphomyces granulatus from sporocarp tissue reveals Ascomycota ectomycorrhizal fingerprints of genome expansion and a Proteobacteria-rich microbiome.</title>
        <authorList>
            <person name="Quandt C.A."/>
            <person name="Kohler A."/>
            <person name="Hesse C.N."/>
            <person name="Sharpton T.J."/>
            <person name="Martin F."/>
            <person name="Spatafora J.W."/>
        </authorList>
    </citation>
    <scope>NUCLEOTIDE SEQUENCE [LARGE SCALE GENOMIC DNA]</scope>
    <source>
        <strain evidence="7 8">OSC145934</strain>
    </source>
</reference>
<feature type="compositionally biased region" description="Acidic residues" evidence="5">
    <location>
        <begin position="802"/>
        <end position="818"/>
    </location>
</feature>
<evidence type="ECO:0000256" key="4">
    <source>
        <dbReference type="ARBA" id="ARBA00023242"/>
    </source>
</evidence>